<keyword evidence="1" id="KW-0812">Transmembrane</keyword>
<reference evidence="2 3" key="1">
    <citation type="submission" date="2024-11" db="EMBL/GenBank/DDBJ databases">
        <title>Chromosome-level genome assembly of the freshwater bivalve Anodonta woodiana.</title>
        <authorList>
            <person name="Chen X."/>
        </authorList>
    </citation>
    <scope>NUCLEOTIDE SEQUENCE [LARGE SCALE GENOMIC DNA]</scope>
    <source>
        <strain evidence="2">MN2024</strain>
        <tissue evidence="2">Gills</tissue>
    </source>
</reference>
<dbReference type="EMBL" id="JBJQND010000006">
    <property type="protein sequence ID" value="KAL3872689.1"/>
    <property type="molecule type" value="Genomic_DNA"/>
</dbReference>
<dbReference type="Proteomes" id="UP001634394">
    <property type="component" value="Unassembled WGS sequence"/>
</dbReference>
<name>A0ABD3WFI4_SINWO</name>
<evidence type="ECO:0000313" key="2">
    <source>
        <dbReference type="EMBL" id="KAL3872689.1"/>
    </source>
</evidence>
<keyword evidence="1" id="KW-0472">Membrane</keyword>
<keyword evidence="1" id="KW-1133">Transmembrane helix</keyword>
<keyword evidence="3" id="KW-1185">Reference proteome</keyword>
<organism evidence="2 3">
    <name type="scientific">Sinanodonta woodiana</name>
    <name type="common">Chinese pond mussel</name>
    <name type="synonym">Anodonta woodiana</name>
    <dbReference type="NCBI Taxonomy" id="1069815"/>
    <lineage>
        <taxon>Eukaryota</taxon>
        <taxon>Metazoa</taxon>
        <taxon>Spiralia</taxon>
        <taxon>Lophotrochozoa</taxon>
        <taxon>Mollusca</taxon>
        <taxon>Bivalvia</taxon>
        <taxon>Autobranchia</taxon>
        <taxon>Heteroconchia</taxon>
        <taxon>Palaeoheterodonta</taxon>
        <taxon>Unionida</taxon>
        <taxon>Unionoidea</taxon>
        <taxon>Unionidae</taxon>
        <taxon>Unioninae</taxon>
        <taxon>Sinanodonta</taxon>
    </lineage>
</organism>
<comment type="caution">
    <text evidence="2">The sequence shown here is derived from an EMBL/GenBank/DDBJ whole genome shotgun (WGS) entry which is preliminary data.</text>
</comment>
<feature type="transmembrane region" description="Helical" evidence="1">
    <location>
        <begin position="180"/>
        <end position="202"/>
    </location>
</feature>
<proteinExistence type="predicted"/>
<sequence>MADADRRLASIPVQVNKNATGSKDSQVAPKTIDMIYVVLDGNSNTRENIGDKEGLKCEHPRIIRGLSQESNCPESDRCDVKELERKSSLVRKSSIIRRKLSRDGSRKGDRPEVRNYGNNLEDYKKIEERVLSEKAVVNAIEALQERWRMLIYMYDDCMDLVKEKKERDMYNKKIRRQEEIVIIMFFAAVVCFPISLVILFWLCKR</sequence>
<accession>A0ABD3WFI4</accession>
<gene>
    <name evidence="2" type="ORF">ACJMK2_035899</name>
</gene>
<evidence type="ECO:0000313" key="3">
    <source>
        <dbReference type="Proteomes" id="UP001634394"/>
    </source>
</evidence>
<dbReference type="AlphaFoldDB" id="A0ABD3WFI4"/>
<protein>
    <submittedName>
        <fullName evidence="2">Uncharacterized protein</fullName>
    </submittedName>
</protein>
<evidence type="ECO:0000256" key="1">
    <source>
        <dbReference type="SAM" id="Phobius"/>
    </source>
</evidence>